<evidence type="ECO:0000313" key="2">
    <source>
        <dbReference type="Proteomes" id="UP000008070"/>
    </source>
</evidence>
<dbReference type="Proteomes" id="UP000008070">
    <property type="component" value="Chromosome"/>
</dbReference>
<name>C7CCA6_METED</name>
<protein>
    <submittedName>
        <fullName evidence="1">Uncharacterized protein</fullName>
    </submittedName>
</protein>
<dbReference type="KEGG" id="mdi:METDI0818"/>
<accession>C7CCA6</accession>
<evidence type="ECO:0000313" key="1">
    <source>
        <dbReference type="EMBL" id="CAX22452.1"/>
    </source>
</evidence>
<dbReference type="AlphaFoldDB" id="C7CCA6"/>
<organism evidence="1 2">
    <name type="scientific">Methylorubrum extorquens (strain DSM 6343 / CIP 106787 / DM4)</name>
    <name type="common">Methylobacterium extorquens</name>
    <dbReference type="NCBI Taxonomy" id="661410"/>
    <lineage>
        <taxon>Bacteria</taxon>
        <taxon>Pseudomonadati</taxon>
        <taxon>Pseudomonadota</taxon>
        <taxon>Alphaproteobacteria</taxon>
        <taxon>Hyphomicrobiales</taxon>
        <taxon>Methylobacteriaceae</taxon>
        <taxon>Methylorubrum</taxon>
    </lineage>
</organism>
<dbReference type="HOGENOM" id="CLU_2700503_0_0_5"/>
<sequence length="73" mass="7693">MPQSRAFSASDASCWSSNAATSAPEIIEGLPTRTEYTGSAVIAEPCGGKLPCRARDPQLNLLMPILTTPTADR</sequence>
<proteinExistence type="predicted"/>
<dbReference type="EMBL" id="FP103042">
    <property type="protein sequence ID" value="CAX22452.1"/>
    <property type="molecule type" value="Genomic_DNA"/>
</dbReference>
<reference evidence="2" key="1">
    <citation type="journal article" date="2009" name="PLoS ONE">
        <title>Methylobacterium genome sequences: a reference blueprint to investigate microbial metabolism of C1 compounds from natural and industrial sources.</title>
        <authorList>
            <person name="Vuilleumier S."/>
            <person name="Chistoserdova L."/>
            <person name="Lee M.-C."/>
            <person name="Bringel F."/>
            <person name="Lajus A."/>
            <person name="Zhou Y."/>
            <person name="Gourion B."/>
            <person name="Barbe V."/>
            <person name="Chang J."/>
            <person name="Cruveiller S."/>
            <person name="Dossat C."/>
            <person name="Gillett W."/>
            <person name="Gruffaz C."/>
            <person name="Haugen E."/>
            <person name="Hourcade E."/>
            <person name="Levy R."/>
            <person name="Mangenot S."/>
            <person name="Muller E."/>
            <person name="Nadalig T."/>
            <person name="Pagni M."/>
            <person name="Penny C."/>
            <person name="Peyraud R."/>
            <person name="Robinson D.G."/>
            <person name="Roche D."/>
            <person name="Rouy Z."/>
            <person name="Saenampechek C."/>
            <person name="Salvignol G."/>
            <person name="Vallenet D."/>
            <person name="Wu Z."/>
            <person name="Marx C.J."/>
            <person name="Vorholt J.A."/>
            <person name="Olson M.V."/>
            <person name="Kaul R."/>
            <person name="Weissenbach J."/>
            <person name="Medigue C."/>
            <person name="Lidstrom M.E."/>
        </authorList>
    </citation>
    <scope>NUCLEOTIDE SEQUENCE [LARGE SCALE GENOMIC DNA]</scope>
    <source>
        <strain evidence="2">DSM 6343 / CIP 106787 / DM4</strain>
    </source>
</reference>
<gene>
    <name evidence="1" type="ORF">METD_I0818</name>
</gene>